<keyword evidence="4" id="KW-1185">Reference proteome</keyword>
<feature type="transmembrane region" description="Helical" evidence="2">
    <location>
        <begin position="592"/>
        <end position="618"/>
    </location>
</feature>
<feature type="compositionally biased region" description="Basic and acidic residues" evidence="1">
    <location>
        <begin position="956"/>
        <end position="966"/>
    </location>
</feature>
<feature type="transmembrane region" description="Helical" evidence="2">
    <location>
        <begin position="670"/>
        <end position="695"/>
    </location>
</feature>
<feature type="transmembrane region" description="Helical" evidence="2">
    <location>
        <begin position="800"/>
        <end position="821"/>
    </location>
</feature>
<dbReference type="Proteomes" id="UP001189429">
    <property type="component" value="Unassembled WGS sequence"/>
</dbReference>
<keyword evidence="2" id="KW-1133">Transmembrane helix</keyword>
<organism evidence="3 4">
    <name type="scientific">Prorocentrum cordatum</name>
    <dbReference type="NCBI Taxonomy" id="2364126"/>
    <lineage>
        <taxon>Eukaryota</taxon>
        <taxon>Sar</taxon>
        <taxon>Alveolata</taxon>
        <taxon>Dinophyceae</taxon>
        <taxon>Prorocentrales</taxon>
        <taxon>Prorocentraceae</taxon>
        <taxon>Prorocentrum</taxon>
    </lineage>
</organism>
<feature type="transmembrane region" description="Helical" evidence="2">
    <location>
        <begin position="287"/>
        <end position="310"/>
    </location>
</feature>
<feature type="transmembrane region" description="Helical" evidence="2">
    <location>
        <begin position="454"/>
        <end position="474"/>
    </location>
</feature>
<feature type="transmembrane region" description="Helical" evidence="2">
    <location>
        <begin position="871"/>
        <end position="890"/>
    </location>
</feature>
<feature type="transmembrane region" description="Helical" evidence="2">
    <location>
        <begin position="630"/>
        <end position="658"/>
    </location>
</feature>
<evidence type="ECO:0008006" key="5">
    <source>
        <dbReference type="Google" id="ProtNLM"/>
    </source>
</evidence>
<evidence type="ECO:0000313" key="3">
    <source>
        <dbReference type="EMBL" id="CAK0845751.1"/>
    </source>
</evidence>
<feature type="transmembrane region" description="Helical" evidence="2">
    <location>
        <begin position="759"/>
        <end position="780"/>
    </location>
</feature>
<proteinExistence type="predicted"/>
<sequence>MNVIGNVINQVVGIEDEDEDAVPLSLKEPTYTVVIPKKNGVLGMAYRALDKESGGIIVTGIMVNSSVQDWNCTCEGDQLICVGDKMVSVNGQTDPHGMVQALQSSDIVTIDFLKHGPRWHVTGVTADCMEKISLAMDRGMSLKEAHARGREEEAPQITSSLSKLQLLMIIGASLAPNLFLLAALSDIGLGTTTYSNLASYNVDLMGKGIGFMSVLFAISLVVVDWYYWKNKVQKRITIIVCCYGFLIGGFLMARNYPELPLVITMMHVPVLLGALRATALKAVRRPSFYGSVGACLLAISLFSMSLWLVWMNLLPTTHRWDSATKADLRERTSKIYSAWNVTVSNHEFTMYADWYCPEEGDPSLYTLDEDHYRETGEMQAKETDCGWDTCEIQPLEAFEIKKACAKVKTTWLLIWMAPLVSFGTNFLYCLFCAINGSWLKVTDLRQLEKALKNFILIIVFAAAGGYVSVSVAGASTRLTGAMLSFLGGAIILLVIWMYLEIGERALTAMLKNSAIMQRILGLATSDWARAVIIVPVYPNIPWLLAVNFLNQRARRLRDPKHTQNTWFTTGANMVFRALDHWRWVSIFTKTNLLAMLYFTLAQGAGKFCIVLLSALNEYLQKNLGFEESCLIFFIVGFMMFMLPPVPGIPVYICGGIIVCAQARPVEGIGFYGGLLIAVVMCTILKLVAACGQYMIGYTMGWSVKVQQLVGVDKVQIKAIEMILKTKGLNAPKVAVLLGGPDWPTSVLCGILRVNIPQMLIGTLPIVFLCSPSILYGAFLITPITDENDKEGRALWNTLSGMMLMAAGFSQLVAMCLALYFLQDKAFKHYEELMQPRPEHAKIIALTRSEAAYNEAYDQVTDWKRLPMALKVLIQVGLACMIVQGMLLTLLGSQCFRPFGVNNRISDPWDEDGLNNDVMSFIYPLGQLAMFLFTMGCLIHVLFMKITGRMAKKHLQAMEEAKKRREQPPPVDPDTGEAATAMTPRGVES</sequence>
<feature type="region of interest" description="Disordered" evidence="1">
    <location>
        <begin position="956"/>
        <end position="988"/>
    </location>
</feature>
<accession>A0ABN9TIU2</accession>
<evidence type="ECO:0000256" key="1">
    <source>
        <dbReference type="SAM" id="MobiDB-lite"/>
    </source>
</evidence>
<keyword evidence="2" id="KW-0472">Membrane</keyword>
<feature type="transmembrane region" description="Helical" evidence="2">
    <location>
        <begin position="166"/>
        <end position="189"/>
    </location>
</feature>
<reference evidence="3" key="1">
    <citation type="submission" date="2023-10" db="EMBL/GenBank/DDBJ databases">
        <authorList>
            <person name="Chen Y."/>
            <person name="Shah S."/>
            <person name="Dougan E. K."/>
            <person name="Thang M."/>
            <person name="Chan C."/>
        </authorList>
    </citation>
    <scope>NUCLEOTIDE SEQUENCE [LARGE SCALE GENOMIC DNA]</scope>
</reference>
<feature type="transmembrane region" description="Helical" evidence="2">
    <location>
        <begin position="209"/>
        <end position="228"/>
    </location>
</feature>
<keyword evidence="2" id="KW-0812">Transmembrane</keyword>
<feature type="transmembrane region" description="Helical" evidence="2">
    <location>
        <begin position="412"/>
        <end position="434"/>
    </location>
</feature>
<name>A0ABN9TIU2_9DINO</name>
<evidence type="ECO:0000313" key="4">
    <source>
        <dbReference type="Proteomes" id="UP001189429"/>
    </source>
</evidence>
<dbReference type="EMBL" id="CAUYUJ010014762">
    <property type="protein sequence ID" value="CAK0845751.1"/>
    <property type="molecule type" value="Genomic_DNA"/>
</dbReference>
<comment type="caution">
    <text evidence="3">The sequence shown here is derived from an EMBL/GenBank/DDBJ whole genome shotgun (WGS) entry which is preliminary data.</text>
</comment>
<evidence type="ECO:0000256" key="2">
    <source>
        <dbReference type="SAM" id="Phobius"/>
    </source>
</evidence>
<feature type="transmembrane region" description="Helical" evidence="2">
    <location>
        <begin position="235"/>
        <end position="253"/>
    </location>
</feature>
<gene>
    <name evidence="3" type="ORF">PCOR1329_LOCUS39445</name>
</gene>
<feature type="transmembrane region" description="Helical" evidence="2">
    <location>
        <begin position="920"/>
        <end position="942"/>
    </location>
</feature>
<feature type="transmembrane region" description="Helical" evidence="2">
    <location>
        <begin position="480"/>
        <end position="499"/>
    </location>
</feature>
<protein>
    <recommendedName>
        <fullName evidence="5">PDZ domain-containing protein</fullName>
    </recommendedName>
</protein>